<dbReference type="InParanoid" id="A0A0D2B607"/>
<evidence type="ECO:0000256" key="6">
    <source>
        <dbReference type="SAM" id="MobiDB-lite"/>
    </source>
</evidence>
<feature type="region of interest" description="Disordered" evidence="6">
    <location>
        <begin position="173"/>
        <end position="203"/>
    </location>
</feature>
<dbReference type="SUPFAM" id="SSF57701">
    <property type="entry name" value="Zn2/Cys6 DNA-binding domain"/>
    <property type="match status" value="2"/>
</dbReference>
<name>A0A0D2B607_9PEZI</name>
<dbReference type="PANTHER" id="PTHR47338">
    <property type="entry name" value="ZN(II)2CYS6 TRANSCRIPTION FACTOR (EUROFUNG)-RELATED"/>
    <property type="match status" value="1"/>
</dbReference>
<evidence type="ECO:0000313" key="8">
    <source>
        <dbReference type="EMBL" id="KIW06669.1"/>
    </source>
</evidence>
<dbReference type="HOGENOM" id="CLU_1016363_0_0_1"/>
<keyword evidence="4" id="KW-0804">Transcription</keyword>
<dbReference type="PROSITE" id="PS00463">
    <property type="entry name" value="ZN2_CY6_FUNGAL_1"/>
    <property type="match status" value="1"/>
</dbReference>
<dbReference type="Pfam" id="PF00172">
    <property type="entry name" value="Zn_clus"/>
    <property type="match status" value="2"/>
</dbReference>
<dbReference type="PROSITE" id="PS50048">
    <property type="entry name" value="ZN2_CY6_FUNGAL_2"/>
    <property type="match status" value="2"/>
</dbReference>
<dbReference type="Proteomes" id="UP000053259">
    <property type="component" value="Unassembled WGS sequence"/>
</dbReference>
<dbReference type="VEuPathDB" id="FungiDB:PV09_02375"/>
<protein>
    <recommendedName>
        <fullName evidence="7">Zn(2)-C6 fungal-type domain-containing protein</fullName>
    </recommendedName>
</protein>
<comment type="subcellular location">
    <subcellularLocation>
        <location evidence="1">Nucleus</location>
    </subcellularLocation>
</comment>
<dbReference type="InterPro" id="IPR050815">
    <property type="entry name" value="TF_fung"/>
</dbReference>
<evidence type="ECO:0000256" key="1">
    <source>
        <dbReference type="ARBA" id="ARBA00004123"/>
    </source>
</evidence>
<keyword evidence="2" id="KW-0479">Metal-binding</keyword>
<keyword evidence="9" id="KW-1185">Reference proteome</keyword>
<dbReference type="GO" id="GO:0005634">
    <property type="term" value="C:nucleus"/>
    <property type="evidence" value="ECO:0007669"/>
    <property type="project" value="UniProtKB-SubCell"/>
</dbReference>
<feature type="domain" description="Zn(2)-C6 fungal-type" evidence="7">
    <location>
        <begin position="40"/>
        <end position="70"/>
    </location>
</feature>
<organism evidence="8 9">
    <name type="scientific">Verruconis gallopava</name>
    <dbReference type="NCBI Taxonomy" id="253628"/>
    <lineage>
        <taxon>Eukaryota</taxon>
        <taxon>Fungi</taxon>
        <taxon>Dikarya</taxon>
        <taxon>Ascomycota</taxon>
        <taxon>Pezizomycotina</taxon>
        <taxon>Dothideomycetes</taxon>
        <taxon>Pleosporomycetidae</taxon>
        <taxon>Venturiales</taxon>
        <taxon>Sympoventuriaceae</taxon>
        <taxon>Verruconis</taxon>
    </lineage>
</organism>
<reference evidence="8 9" key="1">
    <citation type="submission" date="2015-01" db="EMBL/GenBank/DDBJ databases">
        <title>The Genome Sequence of Ochroconis gallopava CBS43764.</title>
        <authorList>
            <consortium name="The Broad Institute Genomics Platform"/>
            <person name="Cuomo C."/>
            <person name="de Hoog S."/>
            <person name="Gorbushina A."/>
            <person name="Stielow B."/>
            <person name="Teixiera M."/>
            <person name="Abouelleil A."/>
            <person name="Chapman S.B."/>
            <person name="Priest M."/>
            <person name="Young S.K."/>
            <person name="Wortman J."/>
            <person name="Nusbaum C."/>
            <person name="Birren B."/>
        </authorList>
    </citation>
    <scope>NUCLEOTIDE SEQUENCE [LARGE SCALE GENOMIC DNA]</scope>
    <source>
        <strain evidence="8 9">CBS 43764</strain>
    </source>
</reference>
<evidence type="ECO:0000256" key="4">
    <source>
        <dbReference type="ARBA" id="ARBA00023163"/>
    </source>
</evidence>
<evidence type="ECO:0000256" key="2">
    <source>
        <dbReference type="ARBA" id="ARBA00022723"/>
    </source>
</evidence>
<dbReference type="Gene3D" id="4.10.240.10">
    <property type="entry name" value="Zn(2)-C6 fungal-type DNA-binding domain"/>
    <property type="match status" value="2"/>
</dbReference>
<dbReference type="GO" id="GO:0000981">
    <property type="term" value="F:DNA-binding transcription factor activity, RNA polymerase II-specific"/>
    <property type="evidence" value="ECO:0007669"/>
    <property type="project" value="InterPro"/>
</dbReference>
<evidence type="ECO:0000313" key="9">
    <source>
        <dbReference type="Proteomes" id="UP000053259"/>
    </source>
</evidence>
<sequence>MIYDERSTSSPSAHSSARHTVAFDDAESVIPSKINRTRTGCRTSRSRKVKCSEEKPVCAQCQRANRTCEWSAIQDKRRSITRRANATACNACRAKKLRCVGSVETSCEKCSTSGIVCVRQRDSRASSALSPLQGQLAAETTARCANSSTALSHGTPYLEANSHMEDSEVIEEQTSLLDSPSTNATASPAARALHESNRSGDLPEGEELKALVDLYFTSVHHFGYFAFVHELHFKRLLRNGRAPRELTLMMIANAMRFAEKVTPENLAKDDSWAD</sequence>
<keyword evidence="5" id="KW-0539">Nucleus</keyword>
<dbReference type="STRING" id="253628.A0A0D2B607"/>
<dbReference type="GO" id="GO:0008270">
    <property type="term" value="F:zinc ion binding"/>
    <property type="evidence" value="ECO:0007669"/>
    <property type="project" value="InterPro"/>
</dbReference>
<feature type="compositionally biased region" description="Low complexity" evidence="6">
    <location>
        <begin position="179"/>
        <end position="191"/>
    </location>
</feature>
<dbReference type="InterPro" id="IPR001138">
    <property type="entry name" value="Zn2Cys6_DnaBD"/>
</dbReference>
<dbReference type="OrthoDB" id="103349at2759"/>
<proteinExistence type="predicted"/>
<feature type="domain" description="Zn(2)-C6 fungal-type" evidence="7">
    <location>
        <begin position="88"/>
        <end position="119"/>
    </location>
</feature>
<dbReference type="SMART" id="SM00066">
    <property type="entry name" value="GAL4"/>
    <property type="match status" value="2"/>
</dbReference>
<dbReference type="EMBL" id="KN847534">
    <property type="protein sequence ID" value="KIW06669.1"/>
    <property type="molecule type" value="Genomic_DNA"/>
</dbReference>
<dbReference type="InterPro" id="IPR036864">
    <property type="entry name" value="Zn2-C6_fun-type_DNA-bd_sf"/>
</dbReference>
<dbReference type="CDD" id="cd00067">
    <property type="entry name" value="GAL4"/>
    <property type="match status" value="2"/>
</dbReference>
<dbReference type="RefSeq" id="XP_016216538.1">
    <property type="nucleotide sequence ID" value="XM_016355402.1"/>
</dbReference>
<dbReference type="AlphaFoldDB" id="A0A0D2B607"/>
<dbReference type="PANTHER" id="PTHR47338:SF5">
    <property type="entry name" value="ZN(II)2CYS6 TRANSCRIPTION FACTOR (EUROFUNG)"/>
    <property type="match status" value="1"/>
</dbReference>
<evidence type="ECO:0000256" key="5">
    <source>
        <dbReference type="ARBA" id="ARBA00023242"/>
    </source>
</evidence>
<keyword evidence="3" id="KW-0805">Transcription regulation</keyword>
<accession>A0A0D2B607</accession>
<gene>
    <name evidence="8" type="ORF">PV09_02375</name>
</gene>
<dbReference type="GeneID" id="27310348"/>
<evidence type="ECO:0000259" key="7">
    <source>
        <dbReference type="PROSITE" id="PS50048"/>
    </source>
</evidence>
<evidence type="ECO:0000256" key="3">
    <source>
        <dbReference type="ARBA" id="ARBA00023015"/>
    </source>
</evidence>